<dbReference type="PANTHER" id="PTHR11203:SF37">
    <property type="entry name" value="INTEGRATOR COMPLEX SUBUNIT 11"/>
    <property type="match status" value="1"/>
</dbReference>
<dbReference type="InterPro" id="IPR011108">
    <property type="entry name" value="RMMBL"/>
</dbReference>
<proteinExistence type="predicted"/>
<evidence type="ECO:0000259" key="3">
    <source>
        <dbReference type="SMART" id="SM01027"/>
    </source>
</evidence>
<dbReference type="InterPro" id="IPR022712">
    <property type="entry name" value="Beta_Casp"/>
</dbReference>
<dbReference type="GO" id="GO:0004521">
    <property type="term" value="F:RNA endonuclease activity"/>
    <property type="evidence" value="ECO:0007669"/>
    <property type="project" value="TreeGrafter"/>
</dbReference>
<evidence type="ECO:0000313" key="5">
    <source>
        <dbReference type="Proteomes" id="UP000256708"/>
    </source>
</evidence>
<dbReference type="CDD" id="cd16295">
    <property type="entry name" value="TTHA0252-CPSF-like_MBL-fold"/>
    <property type="match status" value="1"/>
</dbReference>
<dbReference type="AlphaFoldDB" id="A0A3D8L996"/>
<dbReference type="SMART" id="SM01027">
    <property type="entry name" value="Beta-Casp"/>
    <property type="match status" value="1"/>
</dbReference>
<gene>
    <name evidence="4" type="ORF">DXT99_16915</name>
</gene>
<dbReference type="InterPro" id="IPR001279">
    <property type="entry name" value="Metallo-B-lactamas"/>
</dbReference>
<reference evidence="5" key="1">
    <citation type="submission" date="2018-08" db="EMBL/GenBank/DDBJ databases">
        <authorList>
            <person name="Liu Z.-W."/>
            <person name="Du Z.-J."/>
        </authorList>
    </citation>
    <scope>NUCLEOTIDE SEQUENCE [LARGE SCALE GENOMIC DNA]</scope>
    <source>
        <strain evidence="5">H4X</strain>
    </source>
</reference>
<dbReference type="Pfam" id="PF07521">
    <property type="entry name" value="RMMBL"/>
    <property type="match status" value="1"/>
</dbReference>
<keyword evidence="1 4" id="KW-0378">Hydrolase</keyword>
<dbReference type="Pfam" id="PF00753">
    <property type="entry name" value="Lactamase_B"/>
    <property type="match status" value="1"/>
</dbReference>
<name>A0A3D8L996_9BACT</name>
<dbReference type="SUPFAM" id="SSF56281">
    <property type="entry name" value="Metallo-hydrolase/oxidoreductase"/>
    <property type="match status" value="1"/>
</dbReference>
<evidence type="ECO:0000259" key="2">
    <source>
        <dbReference type="SMART" id="SM00849"/>
    </source>
</evidence>
<feature type="domain" description="Beta-Casp" evidence="3">
    <location>
        <begin position="256"/>
        <end position="377"/>
    </location>
</feature>
<dbReference type="InterPro" id="IPR050698">
    <property type="entry name" value="MBL"/>
</dbReference>
<organism evidence="4 5">
    <name type="scientific">Pontibacter diazotrophicus</name>
    <dbReference type="NCBI Taxonomy" id="1400979"/>
    <lineage>
        <taxon>Bacteria</taxon>
        <taxon>Pseudomonadati</taxon>
        <taxon>Bacteroidota</taxon>
        <taxon>Cytophagia</taxon>
        <taxon>Cytophagales</taxon>
        <taxon>Hymenobacteraceae</taxon>
        <taxon>Pontibacter</taxon>
    </lineage>
</organism>
<dbReference type="Proteomes" id="UP000256708">
    <property type="component" value="Unassembled WGS sequence"/>
</dbReference>
<dbReference type="PANTHER" id="PTHR11203">
    <property type="entry name" value="CLEAVAGE AND POLYADENYLATION SPECIFICITY FACTOR FAMILY MEMBER"/>
    <property type="match status" value="1"/>
</dbReference>
<dbReference type="Pfam" id="PF10996">
    <property type="entry name" value="Beta-Casp"/>
    <property type="match status" value="1"/>
</dbReference>
<dbReference type="SMART" id="SM00849">
    <property type="entry name" value="Lactamase_B"/>
    <property type="match status" value="1"/>
</dbReference>
<evidence type="ECO:0000256" key="1">
    <source>
        <dbReference type="ARBA" id="ARBA00022801"/>
    </source>
</evidence>
<accession>A0A3D8L996</accession>
<keyword evidence="5" id="KW-1185">Reference proteome</keyword>
<dbReference type="EMBL" id="QRGR01000019">
    <property type="protein sequence ID" value="RDV13980.1"/>
    <property type="molecule type" value="Genomic_DNA"/>
</dbReference>
<dbReference type="Gene3D" id="3.40.50.10890">
    <property type="match status" value="1"/>
</dbReference>
<dbReference type="Gene3D" id="3.60.15.10">
    <property type="entry name" value="Ribonuclease Z/Hydroxyacylglutathione hydrolase-like"/>
    <property type="match status" value="1"/>
</dbReference>
<comment type="caution">
    <text evidence="4">The sequence shown here is derived from an EMBL/GenBank/DDBJ whole genome shotgun (WGS) entry which is preliminary data.</text>
</comment>
<protein>
    <submittedName>
        <fullName evidence="4">MBL fold metallo-hydrolase</fullName>
    </submittedName>
</protein>
<dbReference type="OrthoDB" id="9803916at2"/>
<dbReference type="GO" id="GO:0016787">
    <property type="term" value="F:hydrolase activity"/>
    <property type="evidence" value="ECO:0007669"/>
    <property type="project" value="UniProtKB-KW"/>
</dbReference>
<feature type="domain" description="Metallo-beta-lactamase" evidence="2">
    <location>
        <begin position="20"/>
        <end position="230"/>
    </location>
</feature>
<evidence type="ECO:0000313" key="4">
    <source>
        <dbReference type="EMBL" id="RDV13980.1"/>
    </source>
</evidence>
<dbReference type="RefSeq" id="WP_115566759.1">
    <property type="nucleotide sequence ID" value="NZ_QRGR01000019.1"/>
</dbReference>
<dbReference type="InterPro" id="IPR036866">
    <property type="entry name" value="RibonucZ/Hydroxyglut_hydro"/>
</dbReference>
<sequence>MAKDKPSVQLQFIGAAGTVTGSKTLVQTAKRKLLIDCGLFQGNKSERKLNKLRMLPFKPSELDAIILTHGHLDHCGYLPVMVKKGFSGPIYATTPTRDITEVILQDSARIQEEDAREANKRRSESKKPLKPLYREEHVNRTITLFQTHPANEWVQVDDDLRFRFQKSGHILGSAMVELEVEGHRFVFSGDVGQRVPLILDAPTSIDETDYLILESTYGDKLHDDTVSPYQALEEVVNRTFEKGGTLVIPSFAVERAQEIILILNNLMDEKSIPSIPIYLDSPMGADVTRIFQQHRDWHNLSEDECDSLTKNVNIVQSFEETLNVLDEDGPKNKIIIAGSGMITGGRVLYYLKQLVGDSKNTVLLVGHQAFGTRGHQLSNGAHEIKIDEEKFQVHAEISQIGSLSAHADQGDLLWWLGHFKETPKHIFLNHGEKEATEALKKKVEGTYDCAVTATELNKVYEL</sequence>